<dbReference type="InterPro" id="IPR004839">
    <property type="entry name" value="Aminotransferase_I/II_large"/>
</dbReference>
<gene>
    <name evidence="8" type="ORF">ABIE19_002212</name>
</gene>
<protein>
    <submittedName>
        <fullName evidence="8">Aromatic-amino-acid transaminase</fullName>
        <ecNumber evidence="8">2.6.1.57</ecNumber>
    </submittedName>
</protein>
<evidence type="ECO:0000256" key="6">
    <source>
        <dbReference type="ARBA" id="ARBA00022898"/>
    </source>
</evidence>
<evidence type="ECO:0000313" key="8">
    <source>
        <dbReference type="EMBL" id="MET4684275.1"/>
    </source>
</evidence>
<dbReference type="InterPro" id="IPR015422">
    <property type="entry name" value="PyrdxlP-dep_Trfase_small"/>
</dbReference>
<dbReference type="EC" id="2.6.1.57" evidence="8"/>
<comment type="caution">
    <text evidence="8">The sequence shown here is derived from an EMBL/GenBank/DDBJ whole genome shotgun (WGS) entry which is preliminary data.</text>
</comment>
<dbReference type="PANTHER" id="PTHR11879">
    <property type="entry name" value="ASPARTATE AMINOTRANSFERASE"/>
    <property type="match status" value="1"/>
</dbReference>
<evidence type="ECO:0000256" key="5">
    <source>
        <dbReference type="ARBA" id="ARBA00022679"/>
    </source>
</evidence>
<evidence type="ECO:0000313" key="9">
    <source>
        <dbReference type="Proteomes" id="UP001549313"/>
    </source>
</evidence>
<comment type="similarity">
    <text evidence="2">Belongs to the class-I pyridoxal-phosphate-dependent aminotransferase family.</text>
</comment>
<sequence>MFDRPAQGLFAALTPQAPDPLLSLIALYREDARPEKIDLGVGVYRDEAGHTPIMRAMKAAERKLVDEQPTKSYLGPEGDVGFVALSARLAMGPQAEGLIGVQTPGGTGALRLAAALVQSARPGGTVWLGAPSWPIHAPIFESAGLKVCSYRHYDPATGALAFEDILEALGQASAGDVFLIHGCCHNPSGADPDAGQWAEIARLTAERGVVPLIDLAYQGLGEGLDEDAAGARLVVAAVDEALVAYSCDKNFGLYRERTGALFVKAAGSIDATRSNLHALARYMWSMPPDHGAAAARIILETPALAADWRMELDTVRERLNAVRQALAAAHPRLAPLGGQKGMFSLLPLTPDQVIAIRKDHAVYMAGSGRINIAGLTLESVPRFVQAFDAVLSN</sequence>
<accession>A0ABV2RCH5</accession>
<keyword evidence="5 8" id="KW-0808">Transferase</keyword>
<dbReference type="EMBL" id="JBEPTF010000003">
    <property type="protein sequence ID" value="MET4684275.1"/>
    <property type="molecule type" value="Genomic_DNA"/>
</dbReference>
<organism evidence="8 9">
    <name type="scientific">Brevundimonas faecalis</name>
    <dbReference type="NCBI Taxonomy" id="947378"/>
    <lineage>
        <taxon>Bacteria</taxon>
        <taxon>Pseudomonadati</taxon>
        <taxon>Pseudomonadota</taxon>
        <taxon>Alphaproteobacteria</taxon>
        <taxon>Caulobacterales</taxon>
        <taxon>Caulobacteraceae</taxon>
        <taxon>Brevundimonas</taxon>
    </lineage>
</organism>
<comment type="cofactor">
    <cofactor evidence="1">
        <name>pyridoxal 5'-phosphate</name>
        <dbReference type="ChEBI" id="CHEBI:597326"/>
    </cofactor>
</comment>
<dbReference type="InterPro" id="IPR000796">
    <property type="entry name" value="Asp_trans"/>
</dbReference>
<dbReference type="InterPro" id="IPR015421">
    <property type="entry name" value="PyrdxlP-dep_Trfase_major"/>
</dbReference>
<evidence type="ECO:0000256" key="4">
    <source>
        <dbReference type="ARBA" id="ARBA00022576"/>
    </source>
</evidence>
<proteinExistence type="inferred from homology"/>
<dbReference type="SUPFAM" id="SSF53383">
    <property type="entry name" value="PLP-dependent transferases"/>
    <property type="match status" value="1"/>
</dbReference>
<dbReference type="PRINTS" id="PR00799">
    <property type="entry name" value="TRANSAMINASE"/>
</dbReference>
<dbReference type="NCBIfam" id="NF006719">
    <property type="entry name" value="PRK09257.1"/>
    <property type="match status" value="1"/>
</dbReference>
<dbReference type="Pfam" id="PF00155">
    <property type="entry name" value="Aminotran_1_2"/>
    <property type="match status" value="1"/>
</dbReference>
<name>A0ABV2RCH5_9CAUL</name>
<dbReference type="Gene3D" id="3.40.640.10">
    <property type="entry name" value="Type I PLP-dependent aspartate aminotransferase-like (Major domain)"/>
    <property type="match status" value="1"/>
</dbReference>
<dbReference type="CDD" id="cd00609">
    <property type="entry name" value="AAT_like"/>
    <property type="match status" value="1"/>
</dbReference>
<evidence type="ECO:0000256" key="2">
    <source>
        <dbReference type="ARBA" id="ARBA00007441"/>
    </source>
</evidence>
<keyword evidence="4 8" id="KW-0032">Aminotransferase</keyword>
<comment type="subunit">
    <text evidence="3">Homodimer.</text>
</comment>
<evidence type="ECO:0000256" key="1">
    <source>
        <dbReference type="ARBA" id="ARBA00001933"/>
    </source>
</evidence>
<evidence type="ECO:0000259" key="7">
    <source>
        <dbReference type="Pfam" id="PF00155"/>
    </source>
</evidence>
<dbReference type="RefSeq" id="WP_354089247.1">
    <property type="nucleotide sequence ID" value="NZ_JBEPTF010000003.1"/>
</dbReference>
<keyword evidence="9" id="KW-1185">Reference proteome</keyword>
<keyword evidence="6" id="KW-0663">Pyridoxal phosphate</keyword>
<feature type="domain" description="Aminotransferase class I/classII large" evidence="7">
    <location>
        <begin position="35"/>
        <end position="387"/>
    </location>
</feature>
<dbReference type="GO" id="GO:0008483">
    <property type="term" value="F:transaminase activity"/>
    <property type="evidence" value="ECO:0007669"/>
    <property type="project" value="UniProtKB-KW"/>
</dbReference>
<dbReference type="PANTHER" id="PTHR11879:SF22">
    <property type="entry name" value="ASPARTATE AMINOTRANSFERASE, MITOCHONDRIAL"/>
    <property type="match status" value="1"/>
</dbReference>
<reference evidence="8 9" key="1">
    <citation type="submission" date="2024-06" db="EMBL/GenBank/DDBJ databases">
        <title>Sorghum-associated microbial communities from plants grown in Nebraska, USA.</title>
        <authorList>
            <person name="Schachtman D."/>
        </authorList>
    </citation>
    <scope>NUCLEOTIDE SEQUENCE [LARGE SCALE GENOMIC DNA]</scope>
    <source>
        <strain evidence="8 9">2814</strain>
    </source>
</reference>
<dbReference type="InterPro" id="IPR015424">
    <property type="entry name" value="PyrdxlP-dep_Trfase"/>
</dbReference>
<dbReference type="Gene3D" id="3.90.1150.10">
    <property type="entry name" value="Aspartate Aminotransferase, domain 1"/>
    <property type="match status" value="1"/>
</dbReference>
<evidence type="ECO:0000256" key="3">
    <source>
        <dbReference type="ARBA" id="ARBA00011738"/>
    </source>
</evidence>
<dbReference type="Proteomes" id="UP001549313">
    <property type="component" value="Unassembled WGS sequence"/>
</dbReference>